<dbReference type="RefSeq" id="WP_016103044.1">
    <property type="nucleotide sequence ID" value="NZ_KB976284.1"/>
</dbReference>
<sequence>MDKQQEEWLRQLNTCTPEQLLSDMSGDANISKDDLRFFLEKDLHIIDTVRDTFRLPDPVINVLIYYVMLKMDMRFPKAYVEKIAGHWVRKKITTVDDALALVKKEHRQYQKWMKGQKQEKKDPHEITVIDSITGAITAGLTDEQLGRYVRNLLVK</sequence>
<reference evidence="3 4" key="1">
    <citation type="submission" date="2012-12" db="EMBL/GenBank/DDBJ databases">
        <title>The Genome Sequence of Bacillus cereus VD021.</title>
        <authorList>
            <consortium name="The Broad Institute Genome Sequencing Platform"/>
            <consortium name="The Broad Institute Genome Sequencing Center for Infectious Disease"/>
            <person name="Feldgarden M."/>
            <person name="Van der Auwera G.A."/>
            <person name="Mahillon J."/>
            <person name="Duprez V."/>
            <person name="Timmery S."/>
            <person name="Mattelet C."/>
            <person name="Dierick K."/>
            <person name="Sun M."/>
            <person name="Yu Z."/>
            <person name="Zhu L."/>
            <person name="Hu X."/>
            <person name="Shank E.B."/>
            <person name="Swiecicka I."/>
            <person name="Hansen B.M."/>
            <person name="Andrup L."/>
            <person name="Walker B."/>
            <person name="Young S.K."/>
            <person name="Zeng Q."/>
            <person name="Gargeya S."/>
            <person name="Fitzgerald M."/>
            <person name="Haas B."/>
            <person name="Abouelleil A."/>
            <person name="Alvarado L."/>
            <person name="Arachchi H.M."/>
            <person name="Berlin A.M."/>
            <person name="Chapman S.B."/>
            <person name="Dewar J."/>
            <person name="Goldberg J."/>
            <person name="Griggs A."/>
            <person name="Gujja S."/>
            <person name="Hansen M."/>
            <person name="Howarth C."/>
            <person name="Imamovic A."/>
            <person name="Larimer J."/>
            <person name="McCowan C."/>
            <person name="Murphy C."/>
            <person name="Neiman D."/>
            <person name="Pearson M."/>
            <person name="Priest M."/>
            <person name="Roberts A."/>
            <person name="Saif S."/>
            <person name="Shea T."/>
            <person name="Sisk P."/>
            <person name="Sykes S."/>
            <person name="Wortman J."/>
            <person name="Nusbaum C."/>
            <person name="Birren B."/>
        </authorList>
    </citation>
    <scope>NUCLEOTIDE SEQUENCE [LARGE SCALE GENOMIC DNA]</scope>
    <source>
        <strain evidence="3 4">VD021</strain>
    </source>
</reference>
<dbReference type="HOGENOM" id="CLU_1736865_0_0_9"/>
<dbReference type="AlphaFoldDB" id="R8H148"/>
<proteinExistence type="inferred from homology"/>
<dbReference type="PATRIC" id="fig|1053224.3.peg.5360"/>
<dbReference type="Pfam" id="PF07261">
    <property type="entry name" value="DnaB_2"/>
    <property type="match status" value="1"/>
</dbReference>
<dbReference type="InterPro" id="IPR034829">
    <property type="entry name" value="DnaD-like_sf"/>
</dbReference>
<dbReference type="InterPro" id="IPR006343">
    <property type="entry name" value="DnaB/C_C"/>
</dbReference>
<comment type="similarity">
    <text evidence="1">Belongs to the DnaB/DnaD family.</text>
</comment>
<evidence type="ECO:0000259" key="2">
    <source>
        <dbReference type="Pfam" id="PF07261"/>
    </source>
</evidence>
<dbReference type="Gene3D" id="1.10.10.630">
    <property type="entry name" value="DnaD domain-like"/>
    <property type="match status" value="1"/>
</dbReference>
<evidence type="ECO:0000313" key="4">
    <source>
        <dbReference type="Proteomes" id="UP000014040"/>
    </source>
</evidence>
<evidence type="ECO:0000313" key="3">
    <source>
        <dbReference type="EMBL" id="EOO66521.1"/>
    </source>
</evidence>
<feature type="domain" description="DnaB/C C-terminal" evidence="2">
    <location>
        <begin position="41"/>
        <end position="99"/>
    </location>
</feature>
<evidence type="ECO:0000256" key="1">
    <source>
        <dbReference type="ARBA" id="ARBA00093462"/>
    </source>
</evidence>
<protein>
    <recommendedName>
        <fullName evidence="2">DnaB/C C-terminal domain-containing protein</fullName>
    </recommendedName>
</protein>
<accession>R8H148</accession>
<dbReference type="Proteomes" id="UP000014040">
    <property type="component" value="Unassembled WGS sequence"/>
</dbReference>
<comment type="caution">
    <text evidence="3">The sequence shown here is derived from an EMBL/GenBank/DDBJ whole genome shotgun (WGS) entry which is preliminary data.</text>
</comment>
<dbReference type="EMBL" id="AHES01000071">
    <property type="protein sequence ID" value="EOO66521.1"/>
    <property type="molecule type" value="Genomic_DNA"/>
</dbReference>
<name>R8H148_BACCE</name>
<gene>
    <name evidence="3" type="ORF">IIC_05331</name>
</gene>
<organism evidence="3 4">
    <name type="scientific">Bacillus cereus VD021</name>
    <dbReference type="NCBI Taxonomy" id="1053224"/>
    <lineage>
        <taxon>Bacteria</taxon>
        <taxon>Bacillati</taxon>
        <taxon>Bacillota</taxon>
        <taxon>Bacilli</taxon>
        <taxon>Bacillales</taxon>
        <taxon>Bacillaceae</taxon>
        <taxon>Bacillus</taxon>
        <taxon>Bacillus cereus group</taxon>
    </lineage>
</organism>